<dbReference type="Proteomes" id="UP000198875">
    <property type="component" value="Unassembled WGS sequence"/>
</dbReference>
<gene>
    <name evidence="2" type="ORF">BN971_04491</name>
</gene>
<accession>A0A0U0WEZ7</accession>
<proteinExistence type="predicted"/>
<sequence length="90" mass="9826">MPAETSWGECQHRVVSNREVIPAIAELWLAPTMPTLPYHGRQFAHRRGQGAKDMPDRASDDHACPGAIASTMQPARIGQVTVPAQPSGRR</sequence>
<feature type="region of interest" description="Disordered" evidence="1">
    <location>
        <begin position="44"/>
        <end position="90"/>
    </location>
</feature>
<evidence type="ECO:0000313" key="3">
    <source>
        <dbReference type="Proteomes" id="UP000198875"/>
    </source>
</evidence>
<dbReference type="EMBL" id="CSTD01000006">
    <property type="protein sequence ID" value="CPR13184.1"/>
    <property type="molecule type" value="Genomic_DNA"/>
</dbReference>
<organism evidence="2 3">
    <name type="scientific">Mycobacterium bohemicum DSM 44277</name>
    <dbReference type="NCBI Taxonomy" id="1236609"/>
    <lineage>
        <taxon>Bacteria</taxon>
        <taxon>Bacillati</taxon>
        <taxon>Actinomycetota</taxon>
        <taxon>Actinomycetes</taxon>
        <taxon>Mycobacteriales</taxon>
        <taxon>Mycobacteriaceae</taxon>
        <taxon>Mycobacterium</taxon>
    </lineage>
</organism>
<evidence type="ECO:0000256" key="1">
    <source>
        <dbReference type="SAM" id="MobiDB-lite"/>
    </source>
</evidence>
<evidence type="ECO:0000313" key="2">
    <source>
        <dbReference type="EMBL" id="CPR13184.1"/>
    </source>
</evidence>
<protein>
    <submittedName>
        <fullName evidence="2">Uncharacterized protein</fullName>
    </submittedName>
</protein>
<reference evidence="2 3" key="1">
    <citation type="submission" date="2015-03" db="EMBL/GenBank/DDBJ databases">
        <authorList>
            <person name="Murphy D."/>
        </authorList>
    </citation>
    <scope>NUCLEOTIDE SEQUENCE [LARGE SCALE GENOMIC DNA]</scope>
    <source>
        <strain evidence="2 3">DSM 44277</strain>
    </source>
</reference>
<name>A0A0U0WEZ7_MYCBE</name>
<feature type="compositionally biased region" description="Basic and acidic residues" evidence="1">
    <location>
        <begin position="53"/>
        <end position="63"/>
    </location>
</feature>
<dbReference type="AlphaFoldDB" id="A0A0U0WEZ7"/>